<dbReference type="Proteomes" id="UP000266091">
    <property type="component" value="Unassembled WGS sequence"/>
</dbReference>
<comment type="caution">
    <text evidence="1">The sequence shown here is derived from an EMBL/GenBank/DDBJ whole genome shotgun (WGS) entry which is preliminary data.</text>
</comment>
<sequence length="339" mass="36539">MREKLPVYATVEEACTALGVEPRPLSRAGFMAANLINDRRGRGDGRIKLFSDGKGGLVTNWKTGLTALFFYGYKDRHNGRISRKEWERLEAEREACRVREAGEEAERQEAVSVLANSILSASSPSNAHPYLKTKKVLGLPGAPAREISRTDVQALINAADIPHADGGPQRLGGGSRLLLVPVSDEFGKVWALQMIDEHGSKFFLKGGRFKGCVWRPDDVPAHSDAVTPVGLAEGVATAISVRALYGVPCLAGMCAGFMPEAALGISRAYPRATLWLCGDRDANGVGEMAARMATSIVPRSKLFVCPGPAGLSRDELAAFKAWTGRGNPKDYNDFLIARS</sequence>
<proteinExistence type="predicted"/>
<dbReference type="RefSeq" id="WP_125064636.1">
    <property type="nucleotide sequence ID" value="NZ_BGZJ01000001.1"/>
</dbReference>
<dbReference type="EMBL" id="BGZJ01000001">
    <property type="protein sequence ID" value="GBO92775.1"/>
    <property type="molecule type" value="Genomic_DNA"/>
</dbReference>
<dbReference type="OrthoDB" id="5959484at2"/>
<reference evidence="1 2" key="1">
    <citation type="journal article" date="2018" name="Int. J. Syst. Evol. Microbiol.">
        <title>Mesosutterella multiformis gen. nov., sp. nov., a member of the family Sutterellaceae and Sutterella megalosphaeroides sp. nov., isolated from human faeces.</title>
        <authorList>
            <person name="Sakamoto M."/>
            <person name="Ikeyama N."/>
            <person name="Kunihiro T."/>
            <person name="Iino T."/>
            <person name="Yuki M."/>
            <person name="Ohkuma M."/>
        </authorList>
    </citation>
    <scope>NUCLEOTIDE SEQUENCE [LARGE SCALE GENOMIC DNA]</scope>
    <source>
        <strain evidence="1 2">4NBBH2</strain>
    </source>
</reference>
<protein>
    <recommendedName>
        <fullName evidence="3">Toprim domain-containing protein</fullName>
    </recommendedName>
</protein>
<name>A0A388S942_9BURK</name>
<evidence type="ECO:0000313" key="2">
    <source>
        <dbReference type="Proteomes" id="UP000266091"/>
    </source>
</evidence>
<accession>A0A388S942</accession>
<gene>
    <name evidence="1" type="ORF">MESMUL_01290</name>
</gene>
<keyword evidence="2" id="KW-1185">Reference proteome</keyword>
<dbReference type="InterPro" id="IPR034154">
    <property type="entry name" value="TOPRIM_DnaG/twinkle"/>
</dbReference>
<evidence type="ECO:0008006" key="3">
    <source>
        <dbReference type="Google" id="ProtNLM"/>
    </source>
</evidence>
<dbReference type="CDD" id="cd01029">
    <property type="entry name" value="TOPRIM_primases"/>
    <property type="match status" value="1"/>
</dbReference>
<dbReference type="AlphaFoldDB" id="A0A388S942"/>
<organism evidence="1 2">
    <name type="scientific">Mesosutterella multiformis</name>
    <dbReference type="NCBI Taxonomy" id="2259133"/>
    <lineage>
        <taxon>Bacteria</taxon>
        <taxon>Pseudomonadati</taxon>
        <taxon>Pseudomonadota</taxon>
        <taxon>Betaproteobacteria</taxon>
        <taxon>Burkholderiales</taxon>
        <taxon>Sutterellaceae</taxon>
        <taxon>Mesosutterella</taxon>
    </lineage>
</organism>
<evidence type="ECO:0000313" key="1">
    <source>
        <dbReference type="EMBL" id="GBO92775.1"/>
    </source>
</evidence>